<name>A0A285UV13_9HYPH</name>
<dbReference type="RefSeq" id="WP_097142180.1">
    <property type="nucleotide sequence ID" value="NZ_OBQD01000017.1"/>
</dbReference>
<reference evidence="1 2" key="1">
    <citation type="submission" date="2017-08" db="EMBL/GenBank/DDBJ databases">
        <authorList>
            <person name="de Groot N.N."/>
        </authorList>
    </citation>
    <scope>NUCLEOTIDE SEQUENCE [LARGE SCALE GENOMIC DNA]</scope>
    <source>
        <strain evidence="1 2">JC85</strain>
    </source>
</reference>
<keyword evidence="2" id="KW-1185">Reference proteome</keyword>
<proteinExistence type="predicted"/>
<protein>
    <submittedName>
        <fullName evidence="1">Uncharacterized protein</fullName>
    </submittedName>
</protein>
<dbReference type="EMBL" id="OBQD01000017">
    <property type="protein sequence ID" value="SOC45745.1"/>
    <property type="molecule type" value="Genomic_DNA"/>
</dbReference>
<dbReference type="Proteomes" id="UP000219167">
    <property type="component" value="Unassembled WGS sequence"/>
</dbReference>
<evidence type="ECO:0000313" key="2">
    <source>
        <dbReference type="Proteomes" id="UP000219167"/>
    </source>
</evidence>
<accession>A0A285UV13</accession>
<gene>
    <name evidence="1" type="ORF">SAMN05892877_117134</name>
</gene>
<organism evidence="1 2">
    <name type="scientific">Rhizobium subbaraonis</name>
    <dbReference type="NCBI Taxonomy" id="908946"/>
    <lineage>
        <taxon>Bacteria</taxon>
        <taxon>Pseudomonadati</taxon>
        <taxon>Pseudomonadota</taxon>
        <taxon>Alphaproteobacteria</taxon>
        <taxon>Hyphomicrobiales</taxon>
        <taxon>Rhizobiaceae</taxon>
        <taxon>Rhizobium/Agrobacterium group</taxon>
        <taxon>Rhizobium</taxon>
    </lineage>
</organism>
<dbReference type="AlphaFoldDB" id="A0A285UV13"/>
<sequence>MNEFGAYAVEKRGGWWGMLRLARDAKPKPIMGEGDTPIVFPDELSATKAVLRHFVAYFNGNIVASREIAGGTIRDARRARAERLFRNGKEIEVEREGAAA</sequence>
<evidence type="ECO:0000313" key="1">
    <source>
        <dbReference type="EMBL" id="SOC45745.1"/>
    </source>
</evidence>
<dbReference type="OrthoDB" id="8372454at2"/>